<name>A0AA91LUZ9_9MYCO</name>
<evidence type="ECO:0000313" key="2">
    <source>
        <dbReference type="Proteomes" id="UP000192441"/>
    </source>
</evidence>
<dbReference type="EMBL" id="MVHM01000013">
    <property type="protein sequence ID" value="ORA35216.1"/>
    <property type="molecule type" value="Genomic_DNA"/>
</dbReference>
<dbReference type="Proteomes" id="UP000192441">
    <property type="component" value="Unassembled WGS sequence"/>
</dbReference>
<protein>
    <submittedName>
        <fullName evidence="1">Uncharacterized protein</fullName>
    </submittedName>
</protein>
<accession>A0AA91LUZ9</accession>
<dbReference type="AlphaFoldDB" id="A0AA91LUZ9"/>
<reference evidence="1 2" key="1">
    <citation type="submission" date="2016-12" db="EMBL/GenBank/DDBJ databases">
        <title>The new phylogeny of genus Mycobacterium.</title>
        <authorList>
            <person name="Tortoli E."/>
            <person name="Trovato A."/>
            <person name="Cirillo D.M."/>
        </authorList>
    </citation>
    <scope>NUCLEOTIDE SEQUENCE [LARGE SCALE GENOMIC DNA]</scope>
    <source>
        <strain evidence="1 2">DSM 44624</strain>
    </source>
</reference>
<comment type="caution">
    <text evidence="1">The sequence shown here is derived from an EMBL/GenBank/DDBJ whole genome shotgun (WGS) entry which is preliminary data.</text>
</comment>
<gene>
    <name evidence="1" type="ORF">BST20_18920</name>
</gene>
<evidence type="ECO:0000313" key="1">
    <source>
        <dbReference type="EMBL" id="ORA35216.1"/>
    </source>
</evidence>
<organism evidence="1 2">
    <name type="scientific">Mycobacterium branderi</name>
    <dbReference type="NCBI Taxonomy" id="43348"/>
    <lineage>
        <taxon>Bacteria</taxon>
        <taxon>Bacillati</taxon>
        <taxon>Actinomycetota</taxon>
        <taxon>Actinomycetes</taxon>
        <taxon>Mycobacteriales</taxon>
        <taxon>Mycobacteriaceae</taxon>
        <taxon>Mycobacterium</taxon>
    </lineage>
</organism>
<proteinExistence type="predicted"/>
<sequence length="105" mass="11131">MMYPYSTGYAVYQGVLVDQKPTLCSLLASDIGERTGADVVARMHLQGPGVAVMTDTDGAYVHRCDGSALVQDLSDVGYLGMQGIQALLTLAEDVARAGVGWLRHA</sequence>